<dbReference type="PANTHER" id="PTHR43617">
    <property type="entry name" value="L-AMINO ACID N-ACETYLTRANSFERASE"/>
    <property type="match status" value="1"/>
</dbReference>
<keyword evidence="2" id="KW-0808">Transferase</keyword>
<evidence type="ECO:0000313" key="3">
    <source>
        <dbReference type="Proteomes" id="UP000465062"/>
    </source>
</evidence>
<gene>
    <name evidence="2" type="ORF">FHE72_13060</name>
</gene>
<dbReference type="Proteomes" id="UP000465062">
    <property type="component" value="Chromosome"/>
</dbReference>
<evidence type="ECO:0000259" key="1">
    <source>
        <dbReference type="PROSITE" id="PS51186"/>
    </source>
</evidence>
<dbReference type="CDD" id="cd04301">
    <property type="entry name" value="NAT_SF"/>
    <property type="match status" value="2"/>
</dbReference>
<dbReference type="KEGG" id="bvq:FHE72_13060"/>
<dbReference type="PANTHER" id="PTHR43617:SF20">
    <property type="entry name" value="N-ALPHA-ACETYLTRANSFERASE RIMI"/>
    <property type="match status" value="1"/>
</dbReference>
<reference evidence="2 3" key="1">
    <citation type="submission" date="2019-06" db="EMBL/GenBank/DDBJ databases">
        <title>An operon consisting of a P-type ATPase gene and a transcriptional regular gene given the different cadmium resistance in Bacillus vietamensis 151-6 and Bacillus marisflavi 151-25.</title>
        <authorList>
            <person name="Yu X."/>
        </authorList>
    </citation>
    <scope>NUCLEOTIDE SEQUENCE [LARGE SCALE GENOMIC DNA]</scope>
    <source>
        <strain evidence="2 3">151-6</strain>
    </source>
</reference>
<protein>
    <submittedName>
        <fullName evidence="2">GNAT family N-acetyltransferase</fullName>
    </submittedName>
</protein>
<feature type="domain" description="N-acetyltransferase" evidence="1">
    <location>
        <begin position="1"/>
        <end position="132"/>
    </location>
</feature>
<dbReference type="InterPro" id="IPR050276">
    <property type="entry name" value="MshD_Acetyltransferase"/>
</dbReference>
<organism evidence="2 3">
    <name type="scientific">Rossellomorea vietnamensis</name>
    <dbReference type="NCBI Taxonomy" id="218284"/>
    <lineage>
        <taxon>Bacteria</taxon>
        <taxon>Bacillati</taxon>
        <taxon>Bacillota</taxon>
        <taxon>Bacilli</taxon>
        <taxon>Bacillales</taxon>
        <taxon>Bacillaceae</taxon>
        <taxon>Rossellomorea</taxon>
    </lineage>
</organism>
<sequence length="275" mass="31731">MLTSTQLQDIKGLQDVCEDFEEINLKLNWEMLKKRKNNQDDFLLYKEGRLVGFLGIYGFGDSYEICGMIHPHFRRQHLFQELFQKALHSLKSRPVNTLLLNIPGSSTSGKGFISHTDAVYDFTEYEMKWNKKELVIDSDSVGIKTADEQDIETIIDLDETCFGIVRSDAESYTKRLFEESREGNLMIIHDEKVVGKIRVQRADNKSFIYGFAVFPPFQGKGIGRKALSQVVMQESKWTDDIYLDVAAANSKALNLYESSGFQTFYSQEYYQYPIK</sequence>
<name>A0A6I6UPU5_9BACI</name>
<dbReference type="Gene3D" id="3.40.630.30">
    <property type="match status" value="2"/>
</dbReference>
<proteinExistence type="predicted"/>
<feature type="domain" description="N-acetyltransferase" evidence="1">
    <location>
        <begin position="141"/>
        <end position="275"/>
    </location>
</feature>
<dbReference type="SUPFAM" id="SSF55729">
    <property type="entry name" value="Acyl-CoA N-acyltransferases (Nat)"/>
    <property type="match status" value="2"/>
</dbReference>
<dbReference type="InterPro" id="IPR000182">
    <property type="entry name" value="GNAT_dom"/>
</dbReference>
<dbReference type="PROSITE" id="PS51186">
    <property type="entry name" value="GNAT"/>
    <property type="match status" value="2"/>
</dbReference>
<dbReference type="Pfam" id="PF00583">
    <property type="entry name" value="Acetyltransf_1"/>
    <property type="match status" value="2"/>
</dbReference>
<evidence type="ECO:0000313" key="2">
    <source>
        <dbReference type="EMBL" id="QHE61839.1"/>
    </source>
</evidence>
<dbReference type="RefSeq" id="WP_159362120.1">
    <property type="nucleotide sequence ID" value="NZ_CP047394.1"/>
</dbReference>
<dbReference type="AlphaFoldDB" id="A0A6I6UPU5"/>
<accession>A0A6I6UPU5</accession>
<dbReference type="InterPro" id="IPR016181">
    <property type="entry name" value="Acyl_CoA_acyltransferase"/>
</dbReference>
<dbReference type="EMBL" id="CP047394">
    <property type="protein sequence ID" value="QHE61839.1"/>
    <property type="molecule type" value="Genomic_DNA"/>
</dbReference>
<dbReference type="GO" id="GO:0008999">
    <property type="term" value="F:protein-N-terminal-alanine acetyltransferase activity"/>
    <property type="evidence" value="ECO:0007669"/>
    <property type="project" value="TreeGrafter"/>
</dbReference>